<dbReference type="PANTHER" id="PTHR13799">
    <property type="entry name" value="NGG1 INTERACTING FACTOR 3"/>
    <property type="match status" value="1"/>
</dbReference>
<dbReference type="SUPFAM" id="SSF102705">
    <property type="entry name" value="NIF3 (NGG1p interacting factor 3)-like"/>
    <property type="match status" value="1"/>
</dbReference>
<dbReference type="GO" id="GO:0005737">
    <property type="term" value="C:cytoplasm"/>
    <property type="evidence" value="ECO:0007669"/>
    <property type="project" value="TreeGrafter"/>
</dbReference>
<evidence type="ECO:0000256" key="5">
    <source>
        <dbReference type="PIRNR" id="PIRNR037489"/>
    </source>
</evidence>
<dbReference type="InterPro" id="IPR017221">
    <property type="entry name" value="DUF34/NIF3_bac"/>
</dbReference>
<dbReference type="Pfam" id="PF01784">
    <property type="entry name" value="DUF34_NIF3"/>
    <property type="match status" value="1"/>
</dbReference>
<evidence type="ECO:0000256" key="6">
    <source>
        <dbReference type="PIRSR" id="PIRSR602678-1"/>
    </source>
</evidence>
<proteinExistence type="inferred from homology"/>
<accession>A0A1I5WN39</accession>
<evidence type="ECO:0000256" key="3">
    <source>
        <dbReference type="ARBA" id="ARBA00022112"/>
    </source>
</evidence>
<sequence>MRITGKELVQKFEAFAPSHLAEEGDPIGLAVGTLDKPVSKMMVTLDVRPEVVAEAIENGVDFIFAHHPPIFRPLKNLTSDIPQNKMFHDLIKHDITVYAAHTNLDITENGMNDWLAEAIGLSDTEVMTETTREYYKKLAVMVPVENAAEVRDALTAAGAGQIGTNYVDCSYTIKGTGRFTPIKGAYPTIGDVNEAEEVTELKVEVVVPNRLVKAVEQALIQAHPYEEPAYDLYTIENLYDSFGLGRVGNLAEPMTFIDFAQKMKETFQVEGLRYITGDENQLIQRVAVCGGDGGKFYADALKKQADVYITGDVYYHVGHDMEADGLSVIDPGHHIEQICKPKLVELFTEWKSELDWDVEIVSSSLNTDPFKFL</sequence>
<dbReference type="InterPro" id="IPR015867">
    <property type="entry name" value="N-reg_PII/ATP_PRibTrfase_C"/>
</dbReference>
<dbReference type="GO" id="GO:0046872">
    <property type="term" value="F:metal ion binding"/>
    <property type="evidence" value="ECO:0007669"/>
    <property type="project" value="UniProtKB-UniRule"/>
</dbReference>
<dbReference type="NCBIfam" id="TIGR00486">
    <property type="entry name" value="YbgI_SA1388"/>
    <property type="match status" value="1"/>
</dbReference>
<evidence type="ECO:0000313" key="8">
    <source>
        <dbReference type="Proteomes" id="UP000199136"/>
    </source>
</evidence>
<dbReference type="RefSeq" id="WP_092480029.1">
    <property type="nucleotide sequence ID" value="NZ_FOXW01000003.1"/>
</dbReference>
<feature type="binding site" evidence="6">
    <location>
        <position position="336"/>
    </location>
    <ligand>
        <name>a divalent metal cation</name>
        <dbReference type="ChEBI" id="CHEBI:60240"/>
        <label>1</label>
    </ligand>
</feature>
<reference evidence="7 8" key="1">
    <citation type="submission" date="2016-10" db="EMBL/GenBank/DDBJ databases">
        <authorList>
            <person name="de Groot N.N."/>
        </authorList>
    </citation>
    <scope>NUCLEOTIDE SEQUENCE [LARGE SCALE GENOMIC DNA]</scope>
    <source>
        <strain evidence="7 8">DSM 20581</strain>
    </source>
</reference>
<evidence type="ECO:0000256" key="4">
    <source>
        <dbReference type="ARBA" id="ARBA00022723"/>
    </source>
</evidence>
<feature type="binding site" evidence="6">
    <location>
        <position position="333"/>
    </location>
    <ligand>
        <name>a divalent metal cation</name>
        <dbReference type="ChEBI" id="CHEBI:60240"/>
        <label>1</label>
    </ligand>
</feature>
<feature type="binding site" evidence="6">
    <location>
        <position position="67"/>
    </location>
    <ligand>
        <name>a divalent metal cation</name>
        <dbReference type="ChEBI" id="CHEBI:60240"/>
        <label>1</label>
    </ligand>
</feature>
<dbReference type="InterPro" id="IPR036069">
    <property type="entry name" value="DUF34/NIF3_sf"/>
</dbReference>
<protein>
    <recommendedName>
        <fullName evidence="3 5">GTP cyclohydrolase 1 type 2 homolog</fullName>
    </recommendedName>
</protein>
<comment type="similarity">
    <text evidence="1 5">Belongs to the GTP cyclohydrolase I type 2/NIF3 family.</text>
</comment>
<name>A0A1I5WN39_9LACT</name>
<dbReference type="AlphaFoldDB" id="A0A1I5WN39"/>
<evidence type="ECO:0000256" key="2">
    <source>
        <dbReference type="ARBA" id="ARBA00011643"/>
    </source>
</evidence>
<dbReference type="FunFam" id="3.30.70.120:FF:000006">
    <property type="entry name" value="GTP cyclohydrolase 1 type 2 homolog"/>
    <property type="match status" value="1"/>
</dbReference>
<dbReference type="InterPro" id="IPR002678">
    <property type="entry name" value="DUF34/NIF3"/>
</dbReference>
<keyword evidence="8" id="KW-1185">Reference proteome</keyword>
<organism evidence="7 8">
    <name type="scientific">Desemzia incerta</name>
    <dbReference type="NCBI Taxonomy" id="82801"/>
    <lineage>
        <taxon>Bacteria</taxon>
        <taxon>Bacillati</taxon>
        <taxon>Bacillota</taxon>
        <taxon>Bacilli</taxon>
        <taxon>Lactobacillales</taxon>
        <taxon>Carnobacteriaceae</taxon>
        <taxon>Desemzia</taxon>
    </lineage>
</organism>
<comment type="subunit">
    <text evidence="2">Homohexamer.</text>
</comment>
<feature type="binding site" evidence="6">
    <location>
        <position position="66"/>
    </location>
    <ligand>
        <name>a divalent metal cation</name>
        <dbReference type="ChEBI" id="CHEBI:60240"/>
        <label>1</label>
    </ligand>
</feature>
<gene>
    <name evidence="7" type="ORF">SAMN04488506_0975</name>
</gene>
<dbReference type="Gene3D" id="3.40.1390.30">
    <property type="entry name" value="NIF3 (NGG1p interacting factor 3)-like"/>
    <property type="match status" value="1"/>
</dbReference>
<dbReference type="EMBL" id="FOXW01000003">
    <property type="protein sequence ID" value="SFQ21007.1"/>
    <property type="molecule type" value="Genomic_DNA"/>
</dbReference>
<dbReference type="STRING" id="82801.SAMN04488506_0975"/>
<keyword evidence="4 5" id="KW-0479">Metal-binding</keyword>
<dbReference type="Gene3D" id="3.30.70.120">
    <property type="match status" value="1"/>
</dbReference>
<dbReference type="FunFam" id="3.40.1390.30:FF:000001">
    <property type="entry name" value="GTP cyclohydrolase 1 type 2"/>
    <property type="match status" value="1"/>
</dbReference>
<dbReference type="OrthoDB" id="9792792at2"/>
<dbReference type="PANTHER" id="PTHR13799:SF14">
    <property type="entry name" value="GTP CYCLOHYDROLASE 1 TYPE 2 HOMOLOG"/>
    <property type="match status" value="1"/>
</dbReference>
<evidence type="ECO:0000256" key="1">
    <source>
        <dbReference type="ARBA" id="ARBA00006964"/>
    </source>
</evidence>
<feature type="binding site" evidence="6">
    <location>
        <position position="105"/>
    </location>
    <ligand>
        <name>a divalent metal cation</name>
        <dbReference type="ChEBI" id="CHEBI:60240"/>
        <label>1</label>
    </ligand>
</feature>
<dbReference type="PIRSF" id="PIRSF037489">
    <property type="entry name" value="UCP037489_NIF3_YqfO"/>
    <property type="match status" value="1"/>
</dbReference>
<evidence type="ECO:0000313" key="7">
    <source>
        <dbReference type="EMBL" id="SFQ21007.1"/>
    </source>
</evidence>
<dbReference type="Proteomes" id="UP000199136">
    <property type="component" value="Unassembled WGS sequence"/>
</dbReference>